<evidence type="ECO:0000259" key="2">
    <source>
        <dbReference type="Pfam" id="PF09949"/>
    </source>
</evidence>
<dbReference type="PANTHER" id="PTHR28208:SF3">
    <property type="entry name" value="PHOSPHATIDATE PHOSPHATASE APP1"/>
    <property type="match status" value="1"/>
</dbReference>
<name>A0A6J4RU68_9ACTN</name>
<proteinExistence type="predicted"/>
<organism evidence="3">
    <name type="scientific">uncultured Rubrobacteraceae bacterium</name>
    <dbReference type="NCBI Taxonomy" id="349277"/>
    <lineage>
        <taxon>Bacteria</taxon>
        <taxon>Bacillati</taxon>
        <taxon>Actinomycetota</taxon>
        <taxon>Rubrobacteria</taxon>
        <taxon>Rubrobacterales</taxon>
        <taxon>Rubrobacteraceae</taxon>
        <taxon>environmental samples</taxon>
    </lineage>
</organism>
<reference evidence="3" key="1">
    <citation type="submission" date="2020-02" db="EMBL/GenBank/DDBJ databases">
        <authorList>
            <person name="Meier V. D."/>
        </authorList>
    </citation>
    <scope>NUCLEOTIDE SEQUENCE</scope>
    <source>
        <strain evidence="3">AVDCRST_MAG25</strain>
    </source>
</reference>
<feature type="region of interest" description="Disordered" evidence="1">
    <location>
        <begin position="337"/>
        <end position="358"/>
    </location>
</feature>
<dbReference type="InterPro" id="IPR052935">
    <property type="entry name" value="Mg2+_PAP"/>
</dbReference>
<accession>A0A6J4RU68</accession>
<dbReference type="Pfam" id="PF09949">
    <property type="entry name" value="APP1_cat"/>
    <property type="match status" value="1"/>
</dbReference>
<dbReference type="EMBL" id="CADCVI010000175">
    <property type="protein sequence ID" value="CAA9479281.1"/>
    <property type="molecule type" value="Genomic_DNA"/>
</dbReference>
<gene>
    <name evidence="3" type="ORF">AVDCRST_MAG25-2655</name>
</gene>
<feature type="domain" description="Phosphatidate phosphatase APP1 catalytic" evidence="2">
    <location>
        <begin position="156"/>
        <end position="302"/>
    </location>
</feature>
<dbReference type="SUPFAM" id="SSF56784">
    <property type="entry name" value="HAD-like"/>
    <property type="match status" value="1"/>
</dbReference>
<protein>
    <recommendedName>
        <fullName evidence="2">Phosphatidate phosphatase APP1 catalytic domain-containing protein</fullName>
    </recommendedName>
</protein>
<dbReference type="InterPro" id="IPR036412">
    <property type="entry name" value="HAD-like_sf"/>
</dbReference>
<evidence type="ECO:0000256" key="1">
    <source>
        <dbReference type="SAM" id="MobiDB-lite"/>
    </source>
</evidence>
<evidence type="ECO:0000313" key="3">
    <source>
        <dbReference type="EMBL" id="CAA9479281.1"/>
    </source>
</evidence>
<dbReference type="AlphaFoldDB" id="A0A6J4RU68"/>
<sequence length="358" mass="39616">MSGFGDSAVKVGQTIEESFDRFKLRVRQRYGWTAPPEVVTYRGHGTREILFMKGRVLGAKGLTRSSATDTVRTNLRNMLRRFMSAEVPFARLRAAHNGQEVTVVADEEGFFDVRFELSQPPDAGTAWHPVEVELLGAAGPGVRAEGRVLVPEGARFGVISDLDDTVIQTGVTSLLTMLRTALLKNAYTRLPFEGVTHFYRALQGEGNPIFYVSSSPWNLYDLLEDFLDVHDVPAGPIFLKDWSPTNLKSHKEHKLGTIRTLLATYPSLPFVLVGDSGEQDPEIYRTVVRENPGRIAAVYIRDVTTEERDVVVHAIARQVRSFGVEMVPVQNTAEAAEHATRSGLISPEALPEVRKASG</sequence>
<dbReference type="GO" id="GO:0008195">
    <property type="term" value="F:phosphatidate phosphatase activity"/>
    <property type="evidence" value="ECO:0007669"/>
    <property type="project" value="InterPro"/>
</dbReference>
<dbReference type="InterPro" id="IPR019236">
    <property type="entry name" value="APP1_cat"/>
</dbReference>
<dbReference type="PANTHER" id="PTHR28208">
    <property type="entry name" value="PHOSPHATIDATE PHOSPHATASE APP1"/>
    <property type="match status" value="1"/>
</dbReference>